<dbReference type="eggNOG" id="KOG3720">
    <property type="taxonomic scope" value="Eukaryota"/>
</dbReference>
<comment type="similarity">
    <text evidence="1">Belongs to the histidine acid phosphatase family.</text>
</comment>
<keyword evidence="2" id="KW-0732">Signal</keyword>
<protein>
    <recommendedName>
        <fullName evidence="5">Acid phosphatase</fullName>
    </recommendedName>
</protein>
<dbReference type="InterPro" id="IPR029033">
    <property type="entry name" value="His_PPase_superfam"/>
</dbReference>
<name>F0ZW09_DICPU</name>
<dbReference type="PANTHER" id="PTHR11567:SF203">
    <property type="entry name" value="COUNTING FACTOR 60"/>
    <property type="match status" value="1"/>
</dbReference>
<dbReference type="InterPro" id="IPR033379">
    <property type="entry name" value="Acid_Pase_AS"/>
</dbReference>
<dbReference type="STRING" id="5786.F0ZW09"/>
<keyword evidence="4" id="KW-1185">Reference proteome</keyword>
<dbReference type="PANTHER" id="PTHR11567">
    <property type="entry name" value="ACID PHOSPHATASE-RELATED"/>
    <property type="match status" value="1"/>
</dbReference>
<evidence type="ECO:0000256" key="1">
    <source>
        <dbReference type="ARBA" id="ARBA00005375"/>
    </source>
</evidence>
<reference evidence="4" key="1">
    <citation type="journal article" date="2011" name="Genome Biol.">
        <title>Comparative genomics of the social amoebae Dictyostelium discoideum and Dictyostelium purpureum.</title>
        <authorList>
            <consortium name="US DOE Joint Genome Institute (JGI-PGF)"/>
            <person name="Sucgang R."/>
            <person name="Kuo A."/>
            <person name="Tian X."/>
            <person name="Salerno W."/>
            <person name="Parikh A."/>
            <person name="Feasley C.L."/>
            <person name="Dalin E."/>
            <person name="Tu H."/>
            <person name="Huang E."/>
            <person name="Barry K."/>
            <person name="Lindquist E."/>
            <person name="Shapiro H."/>
            <person name="Bruce D."/>
            <person name="Schmutz J."/>
            <person name="Salamov A."/>
            <person name="Fey P."/>
            <person name="Gaudet P."/>
            <person name="Anjard C."/>
            <person name="Babu M.M."/>
            <person name="Basu S."/>
            <person name="Bushmanova Y."/>
            <person name="van der Wel H."/>
            <person name="Katoh-Kurasawa M."/>
            <person name="Dinh C."/>
            <person name="Coutinho P.M."/>
            <person name="Saito T."/>
            <person name="Elias M."/>
            <person name="Schaap P."/>
            <person name="Kay R.R."/>
            <person name="Henrissat B."/>
            <person name="Eichinger L."/>
            <person name="Rivero F."/>
            <person name="Putnam N.H."/>
            <person name="West C.M."/>
            <person name="Loomis W.F."/>
            <person name="Chisholm R.L."/>
            <person name="Shaulsky G."/>
            <person name="Strassmann J.E."/>
            <person name="Queller D.C."/>
            <person name="Kuspa A."/>
            <person name="Grigoriev I.V."/>
        </authorList>
    </citation>
    <scope>NUCLEOTIDE SEQUENCE [LARGE SCALE GENOMIC DNA]</scope>
    <source>
        <strain evidence="4">QSDP1</strain>
    </source>
</reference>
<dbReference type="CDD" id="cd07061">
    <property type="entry name" value="HP_HAP_like"/>
    <property type="match status" value="1"/>
</dbReference>
<dbReference type="InterPro" id="IPR000560">
    <property type="entry name" value="His_Pase_clade-2"/>
</dbReference>
<feature type="chain" id="PRO_5003265432" description="Acid phosphatase" evidence="2">
    <location>
        <begin position="20"/>
        <end position="408"/>
    </location>
</feature>
<gene>
    <name evidence="3" type="ORF">DICPUDRAFT_82266</name>
</gene>
<dbReference type="PROSITE" id="PS00616">
    <property type="entry name" value="HIS_ACID_PHOSPHAT_1"/>
    <property type="match status" value="1"/>
</dbReference>
<dbReference type="RefSeq" id="XP_003291610.1">
    <property type="nucleotide sequence ID" value="XM_003291562.1"/>
</dbReference>
<dbReference type="OMA" id="LNVTYAH"/>
<dbReference type="InterPro" id="IPR050645">
    <property type="entry name" value="Histidine_acid_phosphatase"/>
</dbReference>
<dbReference type="GO" id="GO:0016791">
    <property type="term" value="F:phosphatase activity"/>
    <property type="evidence" value="ECO:0000318"/>
    <property type="project" value="GO_Central"/>
</dbReference>
<organism evidence="3 4">
    <name type="scientific">Dictyostelium purpureum</name>
    <name type="common">Slime mold</name>
    <dbReference type="NCBI Taxonomy" id="5786"/>
    <lineage>
        <taxon>Eukaryota</taxon>
        <taxon>Amoebozoa</taxon>
        <taxon>Evosea</taxon>
        <taxon>Eumycetozoa</taxon>
        <taxon>Dictyostelia</taxon>
        <taxon>Dictyosteliales</taxon>
        <taxon>Dictyosteliaceae</taxon>
        <taxon>Dictyostelium</taxon>
    </lineage>
</organism>
<dbReference type="KEGG" id="dpp:DICPUDRAFT_82266"/>
<evidence type="ECO:0000256" key="2">
    <source>
        <dbReference type="SAM" id="SignalP"/>
    </source>
</evidence>
<evidence type="ECO:0000313" key="3">
    <source>
        <dbReference type="EMBL" id="EGC31876.1"/>
    </source>
</evidence>
<proteinExistence type="inferred from homology"/>
<dbReference type="VEuPathDB" id="AmoebaDB:DICPUDRAFT_82266"/>
<dbReference type="Pfam" id="PF00328">
    <property type="entry name" value="His_Phos_2"/>
    <property type="match status" value="1"/>
</dbReference>
<dbReference type="EMBL" id="GL871225">
    <property type="protein sequence ID" value="EGC31876.1"/>
    <property type="molecule type" value="Genomic_DNA"/>
</dbReference>
<dbReference type="Proteomes" id="UP000001064">
    <property type="component" value="Unassembled WGS sequence"/>
</dbReference>
<sequence length="408" mass="46672">MMIKVSLVLLLSLFGIVYSQKPNYCQANLPKPSLNTNGLSLEMVQVLLRHGDRTPLYSNLSPDMSIWDCDLGWFMSPSFENIPGPITDINRLYRKVYMPNREFLPGNCSKGQLTSLGFAQHIQLGQTLRELYVDKYQLLPNQYTQDQTKIWVRSTDVPRTLQSAQAHLTGLFPPQPTNGEPIPVININTMDPDFENMQPNNRLCPVISMMEYNATKTPEYQEFIKNTTQLKTQIMNALGVKSFPAYGWYSFMDLFYSLQCHDLPLPPGITQEMVDGAYEAALWDYTYKFSFPMYSRLGMSTFLEELLENIGNYIQNTDDTKYYLFSGHDTTIGAIANLFGLLGEWPSYASHIEMELWSNSNKNYFLQFKYNGESFQLNGCGDIMCPIETFFNIANSLIVPNYSDICSN</sequence>
<dbReference type="SUPFAM" id="SSF53254">
    <property type="entry name" value="Phosphoglycerate mutase-like"/>
    <property type="match status" value="1"/>
</dbReference>
<dbReference type="AlphaFoldDB" id="F0ZW09"/>
<dbReference type="InParanoid" id="F0ZW09"/>
<evidence type="ECO:0000313" key="4">
    <source>
        <dbReference type="Proteomes" id="UP000001064"/>
    </source>
</evidence>
<dbReference type="Gene3D" id="3.40.50.1240">
    <property type="entry name" value="Phosphoglycerate mutase-like"/>
    <property type="match status" value="1"/>
</dbReference>
<accession>F0ZW09</accession>
<dbReference type="OrthoDB" id="10257284at2759"/>
<evidence type="ECO:0008006" key="5">
    <source>
        <dbReference type="Google" id="ProtNLM"/>
    </source>
</evidence>
<feature type="signal peptide" evidence="2">
    <location>
        <begin position="1"/>
        <end position="19"/>
    </location>
</feature>
<dbReference type="GeneID" id="10507790"/>